<accession>A0A223HYP4</accession>
<gene>
    <name evidence="1" type="ORF">Thert_01572</name>
</gene>
<proteinExistence type="predicted"/>
<name>A0A223HYP4_THETR</name>
<dbReference type="AlphaFoldDB" id="A0A223HYP4"/>
<evidence type="ECO:0000313" key="2">
    <source>
        <dbReference type="Proteomes" id="UP000214975"/>
    </source>
</evidence>
<organism evidence="1 2">
    <name type="scientific">Thermoanaerobacterium thermosaccharolyticum</name>
    <name type="common">Clostridium thermosaccharolyticum</name>
    <dbReference type="NCBI Taxonomy" id="1517"/>
    <lineage>
        <taxon>Bacteria</taxon>
        <taxon>Bacillati</taxon>
        <taxon>Bacillota</taxon>
        <taxon>Clostridia</taxon>
        <taxon>Thermoanaerobacterales</taxon>
        <taxon>Thermoanaerobacteraceae</taxon>
        <taxon>Thermoanaerobacterium</taxon>
    </lineage>
</organism>
<dbReference type="Proteomes" id="UP000214975">
    <property type="component" value="Chromosome"/>
</dbReference>
<reference evidence="1 2" key="1">
    <citation type="submission" date="2016-08" db="EMBL/GenBank/DDBJ databases">
        <title>A novel genetic cassette of butanologenic Thermoanaerobacterium thermosaccharolyticum that directly convert cellulose to butanol.</title>
        <authorList>
            <person name="Li T."/>
            <person name="He J."/>
        </authorList>
    </citation>
    <scope>NUCLEOTIDE SEQUENCE [LARGE SCALE GENOMIC DNA]</scope>
    <source>
        <strain evidence="1 2">TG57</strain>
    </source>
</reference>
<dbReference type="InterPro" id="IPR029016">
    <property type="entry name" value="GAF-like_dom_sf"/>
</dbReference>
<evidence type="ECO:0000313" key="1">
    <source>
        <dbReference type="EMBL" id="AST57593.1"/>
    </source>
</evidence>
<dbReference type="Gene3D" id="3.30.450.40">
    <property type="match status" value="1"/>
</dbReference>
<dbReference type="EMBL" id="CP016893">
    <property type="protein sequence ID" value="AST57593.1"/>
    <property type="molecule type" value="Genomic_DNA"/>
</dbReference>
<sequence length="272" mass="31204">MNNDAFIKRGNGKLTVSYGESLLLNINPDKNSFDKTIDDDALLKKKRENNFLILLLNNFVNQCYRYKVLIKEGYFFILCDKDGYVIKIIANDQLNKDFKKLQFREGISLRLEDSGTNAVNIAMEYKSLAQLYGKDHYCDLFKNWYCTAMPITDHYSKEIVAYLDISRINVPSIKEQSISLKNIAIYLEKSISYRSENMSFVEEEIDDTDKLILSSLVRNGVRKAVMDEVGISDRALRNHLNKLGKLFGESNDIKIIMTAINIGIIDTHGNIL</sequence>
<protein>
    <submittedName>
        <fullName evidence="1">LuxR family transcriptional regulator</fullName>
    </submittedName>
</protein>
<dbReference type="RefSeq" id="WP_094397312.1">
    <property type="nucleotide sequence ID" value="NZ_CP016893.1"/>
</dbReference>